<dbReference type="CDD" id="cd09272">
    <property type="entry name" value="RNase_HI_RT_Ty1"/>
    <property type="match status" value="1"/>
</dbReference>
<dbReference type="EMBL" id="SSTD01004265">
    <property type="protein sequence ID" value="TYK23926.1"/>
    <property type="molecule type" value="Genomic_DNA"/>
</dbReference>
<dbReference type="Pfam" id="PF22936">
    <property type="entry name" value="Pol_BBD"/>
    <property type="match status" value="1"/>
</dbReference>
<name>A0A5A7TII3_CUCMM</name>
<accession>A0A5A7TII3</accession>
<dbReference type="InterPro" id="IPR054722">
    <property type="entry name" value="PolX-like_BBD"/>
</dbReference>
<proteinExistence type="predicted"/>
<feature type="domain" description="Retrovirus-related Pol polyprotein from transposon TNT 1-94-like beta-barrel" evidence="2">
    <location>
        <begin position="352"/>
        <end position="394"/>
    </location>
</feature>
<dbReference type="Pfam" id="PF07727">
    <property type="entry name" value="RVT_2"/>
    <property type="match status" value="1"/>
</dbReference>
<comment type="caution">
    <text evidence="3">The sequence shown here is derived from an EMBL/GenBank/DDBJ whole genome shotgun (WGS) entry which is preliminary data.</text>
</comment>
<sequence>MPPIHIAKNHPSSSIIGDVHSGITTRKKERIDYAKMVANVCYTSTLEPRNVTVALTDEHWILAMQKELLQFDRNQVWELVPKPPHTNIIGTKWIFKNKTDEQGRVIRNKARLVAQGYSQIEGLDFGETFAPVASAFLNGYLSEEVYVAQRKGFVDPVHHDHVYKLPKALYDLKQAPRACMVGELSFFLGFQIKQEEIGIFFSQEKYAKNLISKFGMDKTKPKRTPAATHLKMTKDTTGEKVDTNLYRSIIGSSLYLTASKPDITFVVGTFNYGLWYTFDTTGVLVGYCDADWAGCSDDRKSTSKGCFFLGNNVAAWFSKKQNSVSLLTAEAEYIATGSSCSQLLWMKQMLKDCGCSRHITGNAAFFSKLSECKAGSVMFGDGGKGKIIGKGMIDHPGLPFLLDVRLVQGLSTKVKEVN</sequence>
<evidence type="ECO:0000313" key="3">
    <source>
        <dbReference type="EMBL" id="KAA0043140.1"/>
    </source>
</evidence>
<feature type="domain" description="Reverse transcriptase Ty1/copia-type" evidence="1">
    <location>
        <begin position="74"/>
        <end position="133"/>
    </location>
</feature>
<dbReference type="OrthoDB" id="1091135at2759"/>
<dbReference type="EMBL" id="SSTE01015340">
    <property type="protein sequence ID" value="KAA0043140.1"/>
    <property type="molecule type" value="Genomic_DNA"/>
</dbReference>
<protein>
    <submittedName>
        <fullName evidence="3">F5J5.1</fullName>
    </submittedName>
</protein>
<dbReference type="InterPro" id="IPR013103">
    <property type="entry name" value="RVT_2"/>
</dbReference>
<dbReference type="Proteomes" id="UP000321393">
    <property type="component" value="Unassembled WGS sequence"/>
</dbReference>
<evidence type="ECO:0000313" key="4">
    <source>
        <dbReference type="EMBL" id="TYK23926.1"/>
    </source>
</evidence>
<dbReference type="PANTHER" id="PTHR11439:SF486">
    <property type="entry name" value="RLK (RECEPTOR-LIKE KINASE) PROTEIN, PUTATIVE-RELATED"/>
    <property type="match status" value="1"/>
</dbReference>
<reference evidence="5 6" key="1">
    <citation type="submission" date="2019-08" db="EMBL/GenBank/DDBJ databases">
        <title>Draft genome sequences of two oriental melons (Cucumis melo L. var makuwa).</title>
        <authorList>
            <person name="Kwon S.-Y."/>
        </authorList>
    </citation>
    <scope>NUCLEOTIDE SEQUENCE [LARGE SCALE GENOMIC DNA]</scope>
    <source>
        <strain evidence="6">cv. Chang Bougi</strain>
        <strain evidence="5">cv. SW 3</strain>
        <tissue evidence="3">Leaf</tissue>
    </source>
</reference>
<evidence type="ECO:0000259" key="1">
    <source>
        <dbReference type="Pfam" id="PF07727"/>
    </source>
</evidence>
<evidence type="ECO:0000259" key="2">
    <source>
        <dbReference type="Pfam" id="PF22936"/>
    </source>
</evidence>
<gene>
    <name evidence="4" type="ORF">E5676_scaffold592G00260</name>
    <name evidence="3" type="ORF">E6C27_scaffold332G00270</name>
</gene>
<dbReference type="PANTHER" id="PTHR11439">
    <property type="entry name" value="GAG-POL-RELATED RETROTRANSPOSON"/>
    <property type="match status" value="1"/>
</dbReference>
<dbReference type="AlphaFoldDB" id="A0A5A7TII3"/>
<organism evidence="3 5">
    <name type="scientific">Cucumis melo var. makuwa</name>
    <name type="common">Oriental melon</name>
    <dbReference type="NCBI Taxonomy" id="1194695"/>
    <lineage>
        <taxon>Eukaryota</taxon>
        <taxon>Viridiplantae</taxon>
        <taxon>Streptophyta</taxon>
        <taxon>Embryophyta</taxon>
        <taxon>Tracheophyta</taxon>
        <taxon>Spermatophyta</taxon>
        <taxon>Magnoliopsida</taxon>
        <taxon>eudicotyledons</taxon>
        <taxon>Gunneridae</taxon>
        <taxon>Pentapetalae</taxon>
        <taxon>rosids</taxon>
        <taxon>fabids</taxon>
        <taxon>Cucurbitales</taxon>
        <taxon>Cucurbitaceae</taxon>
        <taxon>Benincaseae</taxon>
        <taxon>Cucumis</taxon>
    </lineage>
</organism>
<dbReference type="Proteomes" id="UP000321947">
    <property type="component" value="Unassembled WGS sequence"/>
</dbReference>
<evidence type="ECO:0000313" key="6">
    <source>
        <dbReference type="Proteomes" id="UP000321947"/>
    </source>
</evidence>
<evidence type="ECO:0000313" key="5">
    <source>
        <dbReference type="Proteomes" id="UP000321393"/>
    </source>
</evidence>